<reference evidence="1 2" key="1">
    <citation type="journal article" date="2011" name="Extremophiles">
        <title>Genomic analysis of Acidianus hospitalis W1 a host for studying crenarchaeal virus and plasmid life cycles.</title>
        <authorList>
            <person name="You X.Y."/>
            <person name="Liu C."/>
            <person name="Wang S.Y."/>
            <person name="Jiang C.Y."/>
            <person name="Shah S.A."/>
            <person name="Prangishvili D."/>
            <person name="She Q."/>
            <person name="Liu S.J."/>
            <person name="Garrett R.A."/>
        </authorList>
    </citation>
    <scope>NUCLEOTIDE SEQUENCE [LARGE SCALE GENOMIC DNA]</scope>
    <source>
        <strain evidence="1 2">W1</strain>
    </source>
</reference>
<protein>
    <submittedName>
        <fullName evidence="1">PaREP1 family protein</fullName>
    </submittedName>
</protein>
<dbReference type="EMBL" id="CP002535">
    <property type="protein sequence ID" value="AEE94675.1"/>
    <property type="molecule type" value="Genomic_DNA"/>
</dbReference>
<dbReference type="InterPro" id="IPR010268">
    <property type="entry name" value="PaREP1"/>
</dbReference>
<reference key="2">
    <citation type="journal article" date="2011" name="Extremophiles">
        <title>Genomic analyses of Acidianus hospitalis W1 a host for studying crenarchaeal virus and plasmid life cycles.</title>
        <authorList>
            <person name="You X.Y."/>
            <person name="Liu C."/>
            <person name="Wang S.Y."/>
            <person name="Jiang C.Y."/>
            <person name="Shah S.A."/>
            <person name="Prangishvili D."/>
            <person name="Liu S.J."/>
            <person name="Garrett R.A."/>
        </authorList>
    </citation>
    <scope>NUCLEOTIDE SEQUENCE</scope>
    <source>
        <strain>W1</strain>
    </source>
</reference>
<accession>F4B6Y2</accession>
<dbReference type="eggNOG" id="arCOG03712">
    <property type="taxonomic scope" value="Archaea"/>
</dbReference>
<dbReference type="Proteomes" id="UP000008458">
    <property type="component" value="Chromosome"/>
</dbReference>
<dbReference type="Pfam" id="PF05942">
    <property type="entry name" value="PaREP1"/>
    <property type="match status" value="1"/>
</dbReference>
<proteinExistence type="predicted"/>
<organism evidence="1 2">
    <name type="scientific">Acidianus hospitalis (strain W1)</name>
    <dbReference type="NCBI Taxonomy" id="933801"/>
    <lineage>
        <taxon>Archaea</taxon>
        <taxon>Thermoproteota</taxon>
        <taxon>Thermoprotei</taxon>
        <taxon>Sulfolobales</taxon>
        <taxon>Sulfolobaceae</taxon>
        <taxon>Acidianus</taxon>
    </lineage>
</organism>
<name>F4B6Y2_ACIHW</name>
<dbReference type="GeneID" id="80457674"/>
<evidence type="ECO:0000313" key="1">
    <source>
        <dbReference type="EMBL" id="AEE94675.1"/>
    </source>
</evidence>
<dbReference type="HOGENOM" id="CLU_2874870_0_0_2"/>
<evidence type="ECO:0000313" key="2">
    <source>
        <dbReference type="Proteomes" id="UP000008458"/>
    </source>
</evidence>
<gene>
    <name evidence="1" type="ordered locus">Ahos_1800</name>
</gene>
<dbReference type="AlphaFoldDB" id="F4B6Y2"/>
<dbReference type="KEGG" id="aho:Ahos_1800"/>
<sequence>MEITKLLDIKDRRTYASLRLLECLTEIRISLEMLKEGYSRNSAQKCFIAWKAFLSELASLNLD</sequence>
<dbReference type="RefSeq" id="WP_013776590.1">
    <property type="nucleotide sequence ID" value="NC_015518.1"/>
</dbReference>
<keyword evidence="2" id="KW-1185">Reference proteome</keyword>